<evidence type="ECO:0000313" key="1">
    <source>
        <dbReference type="EMBL" id="NMH65207.1"/>
    </source>
</evidence>
<dbReference type="Gene3D" id="3.30.420.380">
    <property type="match status" value="1"/>
</dbReference>
<dbReference type="EMBL" id="JAAXYH010000004">
    <property type="protein sequence ID" value="NMH65207.1"/>
    <property type="molecule type" value="Genomic_DNA"/>
</dbReference>
<dbReference type="InterPro" id="IPR043129">
    <property type="entry name" value="ATPase_NBD"/>
</dbReference>
<proteinExistence type="predicted"/>
<evidence type="ECO:0000313" key="2">
    <source>
        <dbReference type="Proteomes" id="UP000737113"/>
    </source>
</evidence>
<organism evidence="1 2">
    <name type="scientific">Shewanella salipaludis</name>
    <dbReference type="NCBI Taxonomy" id="2723052"/>
    <lineage>
        <taxon>Bacteria</taxon>
        <taxon>Pseudomonadati</taxon>
        <taxon>Pseudomonadota</taxon>
        <taxon>Gammaproteobacteria</taxon>
        <taxon>Alteromonadales</taxon>
        <taxon>Shewanellaceae</taxon>
        <taxon>Shewanella</taxon>
    </lineage>
</organism>
<dbReference type="Proteomes" id="UP000737113">
    <property type="component" value="Unassembled WGS sequence"/>
</dbReference>
<reference evidence="1" key="1">
    <citation type="submission" date="2020-04" db="EMBL/GenBank/DDBJ databases">
        <title>Description of Shewanella salipaludis sp. nov., isolated from a salt marsh.</title>
        <authorList>
            <person name="Park S."/>
            <person name="Yoon J.-H."/>
        </authorList>
    </citation>
    <scope>NUCLEOTIDE SEQUENCE</scope>
    <source>
        <strain evidence="1">SHSM-M6</strain>
    </source>
</reference>
<name>A0A972FYX1_9GAMM</name>
<dbReference type="SUPFAM" id="SSF53067">
    <property type="entry name" value="Actin-like ATPase domain"/>
    <property type="match status" value="1"/>
</dbReference>
<accession>A0A972FYX1</accession>
<dbReference type="AlphaFoldDB" id="A0A972FYX1"/>
<sequence length="293" mass="32352">MGNSLLGKFAFWQKPQSVTDLGIYVGADTLWVYRAPTQEGPATVSEIGLQAEDWLQTFAGVVKQFGQARVSVLLAASRYQLLLADKPQVEAQEMQQALLWSIKDMVSIPVSQIHLDYFDYPLPGITKVNVVVTDSSSLSPMVRAMIDSGLEITSIGIEELAMTNLFVDDPQARLVLSHQPGQELLLTVVKQGQLLMQRRVRGFSRIDKMSAEDLSLGMADNLSLEIQRSMDYFESQLRQAPVASIEVLMEGPSRELTQLLGGQFNQQVNLLEQDTVAAHMAALALAELSREDA</sequence>
<keyword evidence="2" id="KW-1185">Reference proteome</keyword>
<protein>
    <submittedName>
        <fullName evidence="1">MSHA biogenesis protein MshI</fullName>
    </submittedName>
</protein>
<gene>
    <name evidence="1" type="ORF">HC757_08485</name>
</gene>
<comment type="caution">
    <text evidence="1">The sequence shown here is derived from an EMBL/GenBank/DDBJ whole genome shotgun (WGS) entry which is preliminary data.</text>
</comment>
<dbReference type="RefSeq" id="WP_169563882.1">
    <property type="nucleotide sequence ID" value="NZ_JAAXYH010000004.1"/>
</dbReference>